<accession>A0ABP4WF66</accession>
<feature type="region of interest" description="Disordered" evidence="3">
    <location>
        <begin position="1"/>
        <end position="22"/>
    </location>
</feature>
<dbReference type="InterPro" id="IPR009057">
    <property type="entry name" value="Homeodomain-like_sf"/>
</dbReference>
<evidence type="ECO:0000256" key="2">
    <source>
        <dbReference type="PROSITE-ProRule" id="PRU00335"/>
    </source>
</evidence>
<organism evidence="5 6">
    <name type="scientific">Nostocoides vanveenii</name>
    <dbReference type="NCBI Taxonomy" id="330835"/>
    <lineage>
        <taxon>Bacteria</taxon>
        <taxon>Bacillati</taxon>
        <taxon>Actinomycetota</taxon>
        <taxon>Actinomycetes</taxon>
        <taxon>Micrococcales</taxon>
        <taxon>Intrasporangiaceae</taxon>
        <taxon>Nostocoides</taxon>
    </lineage>
</organism>
<feature type="domain" description="HTH tetR-type" evidence="4">
    <location>
        <begin position="22"/>
        <end position="82"/>
    </location>
</feature>
<comment type="caution">
    <text evidence="5">The sequence shown here is derived from an EMBL/GenBank/DDBJ whole genome shotgun (WGS) entry which is preliminary data.</text>
</comment>
<protein>
    <recommendedName>
        <fullName evidence="4">HTH tetR-type domain-containing protein</fullName>
    </recommendedName>
</protein>
<keyword evidence="1 2" id="KW-0238">DNA-binding</keyword>
<evidence type="ECO:0000313" key="6">
    <source>
        <dbReference type="Proteomes" id="UP001501475"/>
    </source>
</evidence>
<dbReference type="Gene3D" id="1.10.357.10">
    <property type="entry name" value="Tetracycline Repressor, domain 2"/>
    <property type="match status" value="1"/>
</dbReference>
<dbReference type="Pfam" id="PF00440">
    <property type="entry name" value="TetR_N"/>
    <property type="match status" value="1"/>
</dbReference>
<sequence>MLNSMPRHAADPPAPRARMTPDERRRQLLGIGLRKFVDRPVQELSLDEVAAEAGVSRGLLFHYFPTKTAYHEAVVAAAGRRVLRTVRPDADLAGEVAARQIVERFIAQIARRREFYLALVFGWLGPSDGAGSEPGVTAKSLRESIARLVAEQLTVPDEQLGVVHAWVAYAEDRALQFAAPPADWEAPASTSRPTATGRPGGTGIREGAGIREDAAIRAVTAEAEHCVRALLAILAAAPPKADSAQVG</sequence>
<evidence type="ECO:0000256" key="3">
    <source>
        <dbReference type="SAM" id="MobiDB-lite"/>
    </source>
</evidence>
<dbReference type="PROSITE" id="PS50977">
    <property type="entry name" value="HTH_TETR_2"/>
    <property type="match status" value="1"/>
</dbReference>
<feature type="region of interest" description="Disordered" evidence="3">
    <location>
        <begin position="181"/>
        <end position="207"/>
    </location>
</feature>
<evidence type="ECO:0000313" key="5">
    <source>
        <dbReference type="EMBL" id="GAA1751179.1"/>
    </source>
</evidence>
<proteinExistence type="predicted"/>
<dbReference type="SUPFAM" id="SSF46689">
    <property type="entry name" value="Homeodomain-like"/>
    <property type="match status" value="1"/>
</dbReference>
<dbReference type="EMBL" id="BAAAPN010000024">
    <property type="protein sequence ID" value="GAA1751179.1"/>
    <property type="molecule type" value="Genomic_DNA"/>
</dbReference>
<gene>
    <name evidence="5" type="ORF">GCM10009810_09430</name>
</gene>
<dbReference type="Proteomes" id="UP001501475">
    <property type="component" value="Unassembled WGS sequence"/>
</dbReference>
<evidence type="ECO:0000256" key="1">
    <source>
        <dbReference type="ARBA" id="ARBA00023125"/>
    </source>
</evidence>
<dbReference type="InterPro" id="IPR001647">
    <property type="entry name" value="HTH_TetR"/>
</dbReference>
<name>A0ABP4WF66_9MICO</name>
<reference evidence="6" key="1">
    <citation type="journal article" date="2019" name="Int. J. Syst. Evol. Microbiol.">
        <title>The Global Catalogue of Microorganisms (GCM) 10K type strain sequencing project: providing services to taxonomists for standard genome sequencing and annotation.</title>
        <authorList>
            <consortium name="The Broad Institute Genomics Platform"/>
            <consortium name="The Broad Institute Genome Sequencing Center for Infectious Disease"/>
            <person name="Wu L."/>
            <person name="Ma J."/>
        </authorList>
    </citation>
    <scope>NUCLEOTIDE SEQUENCE [LARGE SCALE GENOMIC DNA]</scope>
    <source>
        <strain evidence="6">JCM 15591</strain>
    </source>
</reference>
<feature type="DNA-binding region" description="H-T-H motif" evidence="2">
    <location>
        <begin position="45"/>
        <end position="64"/>
    </location>
</feature>
<keyword evidence="6" id="KW-1185">Reference proteome</keyword>
<evidence type="ECO:0000259" key="4">
    <source>
        <dbReference type="PROSITE" id="PS50977"/>
    </source>
</evidence>